<proteinExistence type="inferred from homology"/>
<comment type="catalytic activity">
    <reaction evidence="12">
        <text>(6R)-5,10-methylene-5,6,7,8-tetrahydrofolate + NADP(+) = (6R)-5,10-methenyltetrahydrofolate + NADPH</text>
        <dbReference type="Rhea" id="RHEA:22812"/>
        <dbReference type="ChEBI" id="CHEBI:15636"/>
        <dbReference type="ChEBI" id="CHEBI:57455"/>
        <dbReference type="ChEBI" id="CHEBI:57783"/>
        <dbReference type="ChEBI" id="CHEBI:58349"/>
        <dbReference type="EC" id="1.5.1.5"/>
    </reaction>
</comment>
<comment type="pathway">
    <text evidence="1 12">One-carbon metabolism; tetrahydrofolate interconversion.</text>
</comment>
<keyword evidence="4 12" id="KW-0028">Amino-acid biosynthesis</keyword>
<dbReference type="InterPro" id="IPR000672">
    <property type="entry name" value="THF_DH/CycHdrlase"/>
</dbReference>
<dbReference type="NCBIfam" id="NF010775">
    <property type="entry name" value="PRK14178.1"/>
    <property type="match status" value="1"/>
</dbReference>
<feature type="domain" description="Tetrahydrofolate dehydrogenase/cyclohydrolase catalytic" evidence="13">
    <location>
        <begin position="3"/>
        <end position="114"/>
    </location>
</feature>
<dbReference type="Gene3D" id="3.40.50.720">
    <property type="entry name" value="NAD(P)-binding Rossmann-like Domain"/>
    <property type="match status" value="1"/>
</dbReference>
<evidence type="ECO:0000256" key="10">
    <source>
        <dbReference type="ARBA" id="ARBA00023167"/>
    </source>
</evidence>
<dbReference type="NCBIfam" id="NF010783">
    <property type="entry name" value="PRK14186.1"/>
    <property type="match status" value="1"/>
</dbReference>
<keyword evidence="5 12" id="KW-0658">Purine biosynthesis</keyword>
<dbReference type="GO" id="GO:0035999">
    <property type="term" value="P:tetrahydrofolate interconversion"/>
    <property type="evidence" value="ECO:0007669"/>
    <property type="project" value="UniProtKB-UniRule"/>
</dbReference>
<dbReference type="PANTHER" id="PTHR48099">
    <property type="entry name" value="C-1-TETRAHYDROFOLATE SYNTHASE, CYTOPLASMIC-RELATED"/>
    <property type="match status" value="1"/>
</dbReference>
<dbReference type="EC" id="1.5.1.5" evidence="12"/>
<dbReference type="FunFam" id="3.40.50.720:FF:000094">
    <property type="entry name" value="Bifunctional protein FolD"/>
    <property type="match status" value="1"/>
</dbReference>
<dbReference type="InterPro" id="IPR020631">
    <property type="entry name" value="THF_DH/CycHdrlase_NAD-bd_dom"/>
</dbReference>
<dbReference type="PRINTS" id="PR00085">
    <property type="entry name" value="THFDHDRGNASE"/>
</dbReference>
<feature type="domain" description="Tetrahydrofolate dehydrogenase/cyclohydrolase NAD(P)-binding" evidence="14">
    <location>
        <begin position="133"/>
        <end position="271"/>
    </location>
</feature>
<dbReference type="AlphaFoldDB" id="A0ABD4TNF3"/>
<keyword evidence="7 12" id="KW-0521">NADP</keyword>
<dbReference type="SUPFAM" id="SSF53223">
    <property type="entry name" value="Aminoacid dehydrogenase-like, N-terminal domain"/>
    <property type="match status" value="1"/>
</dbReference>
<name>A0ABD4TNF3_9EURY</name>
<dbReference type="PROSITE" id="PS00767">
    <property type="entry name" value="THF_DHG_CYH_2"/>
    <property type="match status" value="1"/>
</dbReference>
<dbReference type="InterPro" id="IPR046346">
    <property type="entry name" value="Aminoacid_DH-like_N_sf"/>
</dbReference>
<comment type="subunit">
    <text evidence="2 12">Homodimer.</text>
</comment>
<comment type="similarity">
    <text evidence="12">Belongs to the tetrahydrofolate dehydrogenase/cyclohydrolase family.</text>
</comment>
<dbReference type="PANTHER" id="PTHR48099:SF5">
    <property type="entry name" value="C-1-TETRAHYDROFOLATE SYNTHASE, CYTOPLASMIC"/>
    <property type="match status" value="1"/>
</dbReference>
<evidence type="ECO:0000256" key="1">
    <source>
        <dbReference type="ARBA" id="ARBA00004777"/>
    </source>
</evidence>
<evidence type="ECO:0000256" key="8">
    <source>
        <dbReference type="ARBA" id="ARBA00023002"/>
    </source>
</evidence>
<evidence type="ECO:0000256" key="7">
    <source>
        <dbReference type="ARBA" id="ARBA00022857"/>
    </source>
</evidence>
<evidence type="ECO:0000313" key="16">
    <source>
        <dbReference type="Proteomes" id="UP001524383"/>
    </source>
</evidence>
<evidence type="ECO:0000256" key="12">
    <source>
        <dbReference type="HAMAP-Rule" id="MF_01576"/>
    </source>
</evidence>
<dbReference type="RefSeq" id="WP_255333348.1">
    <property type="nucleotide sequence ID" value="NZ_VOTZ01000027.1"/>
</dbReference>
<dbReference type="InterPro" id="IPR036291">
    <property type="entry name" value="NAD(P)-bd_dom_sf"/>
</dbReference>
<evidence type="ECO:0000259" key="14">
    <source>
        <dbReference type="Pfam" id="PF02882"/>
    </source>
</evidence>
<dbReference type="InterPro" id="IPR020867">
    <property type="entry name" value="THF_DH/CycHdrlase_CS"/>
</dbReference>
<dbReference type="EC" id="3.5.4.9" evidence="12"/>
<keyword evidence="9 12" id="KW-0368">Histidine biosynthesis</keyword>
<dbReference type="Proteomes" id="UP001524383">
    <property type="component" value="Unassembled WGS sequence"/>
</dbReference>
<reference evidence="15 16" key="1">
    <citation type="submission" date="2019-08" db="EMBL/GenBank/DDBJ databases">
        <authorList>
            <person name="Chen S.-C."/>
            <person name="Lai M.-C."/>
            <person name="You Y.-T."/>
        </authorList>
    </citation>
    <scope>NUCLEOTIDE SEQUENCE [LARGE SCALE GENOMIC DNA]</scope>
    <source>
        <strain evidence="15 16">P2F9704a</strain>
    </source>
</reference>
<accession>A0ABD4TNF3</accession>
<dbReference type="GO" id="GO:0000105">
    <property type="term" value="P:L-histidine biosynthetic process"/>
    <property type="evidence" value="ECO:0007669"/>
    <property type="project" value="UniProtKB-KW"/>
</dbReference>
<keyword evidence="10 12" id="KW-0486">Methionine biosynthesis</keyword>
<keyword evidence="11 12" id="KW-0511">Multifunctional enzyme</keyword>
<comment type="function">
    <text evidence="12">Catalyzes the oxidation of 5,10-methylenetetrahydrofolate to 5,10-methenyltetrahydrofolate and then the hydrolysis of 5,10-methenyltetrahydrofolate to 10-formyltetrahydrofolate.</text>
</comment>
<dbReference type="GO" id="GO:0006164">
    <property type="term" value="P:purine nucleotide biosynthetic process"/>
    <property type="evidence" value="ECO:0007669"/>
    <property type="project" value="UniProtKB-KW"/>
</dbReference>
<evidence type="ECO:0000256" key="3">
    <source>
        <dbReference type="ARBA" id="ARBA00022563"/>
    </source>
</evidence>
<feature type="binding site" evidence="12">
    <location>
        <begin position="159"/>
        <end position="161"/>
    </location>
    <ligand>
        <name>NADP(+)</name>
        <dbReference type="ChEBI" id="CHEBI:58349"/>
    </ligand>
</feature>
<feature type="binding site" evidence="12">
    <location>
        <position position="225"/>
    </location>
    <ligand>
        <name>NADP(+)</name>
        <dbReference type="ChEBI" id="CHEBI:58349"/>
    </ligand>
</feature>
<dbReference type="Pfam" id="PF00763">
    <property type="entry name" value="THF_DHG_CYH"/>
    <property type="match status" value="1"/>
</dbReference>
<organism evidence="15 16">
    <name type="scientific">Methanocalculus taiwanensis</name>
    <dbReference type="NCBI Taxonomy" id="106207"/>
    <lineage>
        <taxon>Archaea</taxon>
        <taxon>Methanobacteriati</taxon>
        <taxon>Methanobacteriota</taxon>
        <taxon>Stenosarchaea group</taxon>
        <taxon>Methanomicrobia</taxon>
        <taxon>Methanomicrobiales</taxon>
        <taxon>Methanocalculaceae</taxon>
        <taxon>Methanocalculus</taxon>
    </lineage>
</organism>
<evidence type="ECO:0000256" key="11">
    <source>
        <dbReference type="ARBA" id="ARBA00023268"/>
    </source>
</evidence>
<comment type="catalytic activity">
    <reaction evidence="12">
        <text>(6R)-5,10-methenyltetrahydrofolate + H2O = (6R)-10-formyltetrahydrofolate + H(+)</text>
        <dbReference type="Rhea" id="RHEA:23700"/>
        <dbReference type="ChEBI" id="CHEBI:15377"/>
        <dbReference type="ChEBI" id="CHEBI:15378"/>
        <dbReference type="ChEBI" id="CHEBI:57455"/>
        <dbReference type="ChEBI" id="CHEBI:195366"/>
        <dbReference type="EC" id="3.5.4.9"/>
    </reaction>
</comment>
<evidence type="ECO:0000256" key="9">
    <source>
        <dbReference type="ARBA" id="ARBA00023102"/>
    </source>
</evidence>
<dbReference type="FunFam" id="3.40.50.10860:FF:000005">
    <property type="entry name" value="C-1-tetrahydrofolate synthase, cytoplasmic, putative"/>
    <property type="match status" value="1"/>
</dbReference>
<evidence type="ECO:0000256" key="2">
    <source>
        <dbReference type="ARBA" id="ARBA00011738"/>
    </source>
</evidence>
<evidence type="ECO:0000256" key="4">
    <source>
        <dbReference type="ARBA" id="ARBA00022605"/>
    </source>
</evidence>
<dbReference type="Pfam" id="PF02882">
    <property type="entry name" value="THF_DHG_CYH_C"/>
    <property type="match status" value="1"/>
</dbReference>
<comment type="caution">
    <text evidence="12">Lacks conserved residue(s) required for the propagation of feature annotation.</text>
</comment>
<sequence length="281" mass="29640">MILDGKKTSEKRLSLLSEKIGESGLYPRLATVLVGQDPASQLYVRMKHQACERVGIGSIGIELEAVATTQDVLDAVHRLNADSMISGILVQLPLPSQIDTHAVINAVDPAKDVDGFHPMNLGRLFSGSPLFSPCTPLGVMTLLSEYGIDPTGKNVVVIGRSIEVGRPMAALMTNANATVTITHSKTVDLSSITRKADILVAAVGRAHFVTEDMVGEGAVVIDVGTNYGEDGKLCGDVDFAAVEPIAQAITPVPGGVGPMTIATLMENTYRAEYLRSCGSLV</sequence>
<keyword evidence="6 12" id="KW-0378">Hydrolase</keyword>
<dbReference type="PROSITE" id="PS00766">
    <property type="entry name" value="THF_DHG_CYH_1"/>
    <property type="match status" value="1"/>
</dbReference>
<evidence type="ECO:0000313" key="15">
    <source>
        <dbReference type="EMBL" id="MCQ1539380.1"/>
    </source>
</evidence>
<keyword evidence="8 12" id="KW-0560">Oxidoreductase</keyword>
<dbReference type="CDD" id="cd01080">
    <property type="entry name" value="NAD_bind_m-THF_DH_Cyclohyd"/>
    <property type="match status" value="1"/>
</dbReference>
<dbReference type="GO" id="GO:0004477">
    <property type="term" value="F:methenyltetrahydrofolate cyclohydrolase activity"/>
    <property type="evidence" value="ECO:0007669"/>
    <property type="project" value="UniProtKB-UniRule"/>
</dbReference>
<dbReference type="InterPro" id="IPR020630">
    <property type="entry name" value="THF_DH/CycHdrlase_cat_dom"/>
</dbReference>
<evidence type="ECO:0000256" key="6">
    <source>
        <dbReference type="ARBA" id="ARBA00022801"/>
    </source>
</evidence>
<dbReference type="SUPFAM" id="SSF51735">
    <property type="entry name" value="NAD(P)-binding Rossmann-fold domains"/>
    <property type="match status" value="1"/>
</dbReference>
<comment type="caution">
    <text evidence="15">The sequence shown here is derived from an EMBL/GenBank/DDBJ whole genome shotgun (WGS) entry which is preliminary data.</text>
</comment>
<keyword evidence="16" id="KW-1185">Reference proteome</keyword>
<dbReference type="HAMAP" id="MF_01576">
    <property type="entry name" value="THF_DHG_CYH"/>
    <property type="match status" value="1"/>
</dbReference>
<gene>
    <name evidence="12 15" type="primary">folD</name>
    <name evidence="15" type="ORF">FTO68_10360</name>
</gene>
<dbReference type="Gene3D" id="3.40.50.10860">
    <property type="entry name" value="Leucine Dehydrogenase, chain A, domain 1"/>
    <property type="match status" value="1"/>
</dbReference>
<evidence type="ECO:0000256" key="5">
    <source>
        <dbReference type="ARBA" id="ARBA00022755"/>
    </source>
</evidence>
<evidence type="ECO:0000259" key="13">
    <source>
        <dbReference type="Pfam" id="PF00763"/>
    </source>
</evidence>
<dbReference type="EMBL" id="VOTZ01000027">
    <property type="protein sequence ID" value="MCQ1539380.1"/>
    <property type="molecule type" value="Genomic_DNA"/>
</dbReference>
<dbReference type="GO" id="GO:0009086">
    <property type="term" value="P:methionine biosynthetic process"/>
    <property type="evidence" value="ECO:0007669"/>
    <property type="project" value="UniProtKB-KW"/>
</dbReference>
<protein>
    <recommendedName>
        <fullName evidence="12">Bifunctional protein FolD</fullName>
    </recommendedName>
    <domain>
        <recommendedName>
            <fullName evidence="12">Methylenetetrahydrofolate dehydrogenase</fullName>
            <ecNumber evidence="12">1.5.1.5</ecNumber>
        </recommendedName>
    </domain>
    <domain>
        <recommendedName>
            <fullName evidence="12">Methenyltetrahydrofolate cyclohydrolase</fullName>
            <ecNumber evidence="12">3.5.4.9</ecNumber>
        </recommendedName>
    </domain>
</protein>
<keyword evidence="3 12" id="KW-0554">One-carbon metabolism</keyword>
<dbReference type="GO" id="GO:0004488">
    <property type="term" value="F:methylenetetrahydrofolate dehydrogenase (NADP+) activity"/>
    <property type="evidence" value="ECO:0007669"/>
    <property type="project" value="UniProtKB-UniRule"/>
</dbReference>